<dbReference type="Pfam" id="PF21274">
    <property type="entry name" value="Rng_hyd_C"/>
    <property type="match status" value="1"/>
</dbReference>
<comment type="cofactor">
    <cofactor evidence="1">
        <name>FAD</name>
        <dbReference type="ChEBI" id="CHEBI:57692"/>
    </cofactor>
</comment>
<sequence>MTVTADVIIVGGGPNGLMLACELALAGVRPVVLEQLPRPSTEPKANGLLGQVVRLVDHRGLHEPLSGSPAPPRPNSAYFMFAAMGLDLGLLDASPVFSLAVPQHRIVEVLEERARALGVELRRGHRVDALAQEEDAVTLAVIGPGGEQRLRARWVVGADGAHSAVRKLSGIVFPGASHDRRTTRTAHASVPPEWVEPADGTLSVPGYGQVLPFLPHRTDRGGFSYAPFPGLPPLISTTEWDQPPADGPMTLAELESSVRRVLGAELPLGPPDGDGPSVLRRLAGGHTRVAERFRDRRVFLIGDAAHVYASGGGPGLNLGLQDAVNLGWKLAAAVRGTARPGLLDSYDTERRRAARRMVLNSEAQSALTAPGSDITALRELFAELLIHQEVVRHLADLTTGTDVRYEMGVTDPHPAVGRFTPDLELDTGAGKVRITELARTARPLLIDLTEEHALVTALAEGQETVELVTARGGPAGLTGLLIRPDGYVAWAGGSPRPDAAELAALRASVERWFAA</sequence>
<dbReference type="SUPFAM" id="SSF51905">
    <property type="entry name" value="FAD/NAD(P)-binding domain"/>
    <property type="match status" value="1"/>
</dbReference>
<dbReference type="GO" id="GO:0004497">
    <property type="term" value="F:monooxygenase activity"/>
    <property type="evidence" value="ECO:0007669"/>
    <property type="project" value="UniProtKB-KW"/>
</dbReference>
<proteinExistence type="predicted"/>
<dbReference type="InterPro" id="IPR002938">
    <property type="entry name" value="FAD-bd"/>
</dbReference>
<name>A0ABT2CBH5_9ACTN</name>
<dbReference type="RefSeq" id="WP_258785401.1">
    <property type="nucleotide sequence ID" value="NZ_JANUGQ010000002.1"/>
</dbReference>
<dbReference type="PRINTS" id="PR00420">
    <property type="entry name" value="RNGMNOXGNASE"/>
</dbReference>
<dbReference type="InterPro" id="IPR050641">
    <property type="entry name" value="RIFMO-like"/>
</dbReference>
<reference evidence="5" key="1">
    <citation type="submission" date="2022-08" db="EMBL/GenBank/DDBJ databases">
        <authorList>
            <person name="Somphong A."/>
            <person name="Phongsopitanun W."/>
        </authorList>
    </citation>
    <scope>NUCLEOTIDE SEQUENCE</scope>
    <source>
        <strain evidence="5">LP05-1</strain>
    </source>
</reference>
<keyword evidence="6" id="KW-1185">Reference proteome</keyword>
<keyword evidence="5" id="KW-0560">Oxidoreductase</keyword>
<evidence type="ECO:0000256" key="2">
    <source>
        <dbReference type="ARBA" id="ARBA00022630"/>
    </source>
</evidence>
<evidence type="ECO:0000256" key="1">
    <source>
        <dbReference type="ARBA" id="ARBA00001974"/>
    </source>
</evidence>
<dbReference type="Gene3D" id="3.50.50.60">
    <property type="entry name" value="FAD/NAD(P)-binding domain"/>
    <property type="match status" value="2"/>
</dbReference>
<dbReference type="Gene3D" id="3.40.30.120">
    <property type="match status" value="1"/>
</dbReference>
<comment type="caution">
    <text evidence="5">The sequence shown here is derived from an EMBL/GenBank/DDBJ whole genome shotgun (WGS) entry which is preliminary data.</text>
</comment>
<keyword evidence="2" id="KW-0285">Flavoprotein</keyword>
<dbReference type="Proteomes" id="UP001431313">
    <property type="component" value="Unassembled WGS sequence"/>
</dbReference>
<organism evidence="5 6">
    <name type="scientific">Streptomyces pyxinae</name>
    <dbReference type="NCBI Taxonomy" id="2970734"/>
    <lineage>
        <taxon>Bacteria</taxon>
        <taxon>Bacillati</taxon>
        <taxon>Actinomycetota</taxon>
        <taxon>Actinomycetes</taxon>
        <taxon>Kitasatosporales</taxon>
        <taxon>Streptomycetaceae</taxon>
        <taxon>Streptomyces</taxon>
    </lineage>
</organism>
<keyword evidence="3" id="KW-0274">FAD</keyword>
<evidence type="ECO:0000259" key="4">
    <source>
        <dbReference type="Pfam" id="PF01494"/>
    </source>
</evidence>
<accession>A0ABT2CBH5</accession>
<dbReference type="Pfam" id="PF01494">
    <property type="entry name" value="FAD_binding_3"/>
    <property type="match status" value="1"/>
</dbReference>
<dbReference type="PANTHER" id="PTHR43004:SF19">
    <property type="entry name" value="BINDING MONOOXYGENASE, PUTATIVE (JCVI)-RELATED"/>
    <property type="match status" value="1"/>
</dbReference>
<gene>
    <name evidence="5" type="ORF">NX801_03620</name>
</gene>
<dbReference type="EMBL" id="JANUGQ010000002">
    <property type="protein sequence ID" value="MCS0634760.1"/>
    <property type="molecule type" value="Genomic_DNA"/>
</dbReference>
<evidence type="ECO:0000256" key="3">
    <source>
        <dbReference type="ARBA" id="ARBA00022827"/>
    </source>
</evidence>
<feature type="domain" description="FAD-binding" evidence="4">
    <location>
        <begin position="5"/>
        <end position="360"/>
    </location>
</feature>
<keyword evidence="5" id="KW-0503">Monooxygenase</keyword>
<dbReference type="InterPro" id="IPR036188">
    <property type="entry name" value="FAD/NAD-bd_sf"/>
</dbReference>
<evidence type="ECO:0000313" key="5">
    <source>
        <dbReference type="EMBL" id="MCS0634760.1"/>
    </source>
</evidence>
<protein>
    <submittedName>
        <fullName evidence="5">FAD-dependent monooxygenase</fullName>
    </submittedName>
</protein>
<dbReference type="PANTHER" id="PTHR43004">
    <property type="entry name" value="TRK SYSTEM POTASSIUM UPTAKE PROTEIN"/>
    <property type="match status" value="1"/>
</dbReference>
<evidence type="ECO:0000313" key="6">
    <source>
        <dbReference type="Proteomes" id="UP001431313"/>
    </source>
</evidence>